<dbReference type="PROSITE" id="PS50097">
    <property type="entry name" value="BTB"/>
    <property type="match status" value="1"/>
</dbReference>
<dbReference type="InterPro" id="IPR011705">
    <property type="entry name" value="BACK"/>
</dbReference>
<dbReference type="AlphaFoldDB" id="A0A9J6FLU4"/>
<protein>
    <recommendedName>
        <fullName evidence="4">BTB domain-containing protein</fullName>
    </recommendedName>
</protein>
<name>A0A9J6FLU4_HAELO</name>
<dbReference type="Gene3D" id="3.30.710.10">
    <property type="entry name" value="Potassium Channel Kv1.1, Chain A"/>
    <property type="match status" value="1"/>
</dbReference>
<dbReference type="OrthoDB" id="10027872at2759"/>
<feature type="domain" description="BTB" evidence="4">
    <location>
        <begin position="3"/>
        <end position="60"/>
    </location>
</feature>
<evidence type="ECO:0000256" key="3">
    <source>
        <dbReference type="ARBA" id="ARBA00023203"/>
    </source>
</evidence>
<dbReference type="SUPFAM" id="SSF54695">
    <property type="entry name" value="POZ domain"/>
    <property type="match status" value="1"/>
</dbReference>
<dbReference type="EMBL" id="JABSTR010000002">
    <property type="protein sequence ID" value="KAH9364090.1"/>
    <property type="molecule type" value="Genomic_DNA"/>
</dbReference>
<dbReference type="PANTHER" id="PTHR24412:SF450">
    <property type="entry name" value="KELCH-LIKE PROTEIN DIABLO"/>
    <property type="match status" value="1"/>
</dbReference>
<keyword evidence="1" id="KW-0880">Kelch repeat</keyword>
<dbReference type="Pfam" id="PF00651">
    <property type="entry name" value="BTB"/>
    <property type="match status" value="1"/>
</dbReference>
<evidence type="ECO:0000256" key="1">
    <source>
        <dbReference type="ARBA" id="ARBA00022441"/>
    </source>
</evidence>
<organism evidence="5 6">
    <name type="scientific">Haemaphysalis longicornis</name>
    <name type="common">Bush tick</name>
    <dbReference type="NCBI Taxonomy" id="44386"/>
    <lineage>
        <taxon>Eukaryota</taxon>
        <taxon>Metazoa</taxon>
        <taxon>Ecdysozoa</taxon>
        <taxon>Arthropoda</taxon>
        <taxon>Chelicerata</taxon>
        <taxon>Arachnida</taxon>
        <taxon>Acari</taxon>
        <taxon>Parasitiformes</taxon>
        <taxon>Ixodida</taxon>
        <taxon>Ixodoidea</taxon>
        <taxon>Ixodidae</taxon>
        <taxon>Haemaphysalinae</taxon>
        <taxon>Haemaphysalis</taxon>
    </lineage>
</organism>
<keyword evidence="6" id="KW-1185">Reference proteome</keyword>
<evidence type="ECO:0000313" key="6">
    <source>
        <dbReference type="Proteomes" id="UP000821853"/>
    </source>
</evidence>
<sequence>MASERVTIVSCGQKFPASRGALRQCSRYFEAMFASGMKESSCDEIEIRDIEPNTLRLLIDESEGCLVAVTDDNVNDLLKATCLFQFERLQKDCVERLVKATELDNAVETWQTGDTFNLRPLRRAALVTLLWEFEKFVKHASFAACPFALLRTVLAKDTLNVPNEAVVAKAAGKWLKANLSTCSEQEIVAVGSCVRNQLLDEGAFSAWRSFWEDSSGGLFDRWDDVLRNSVGEPRSHIVRPAVVAYGLAQESDDFKSLAVYAPTKGDGPFTLHSVLPAHNRPRELRAFVVCSVGTFTGCRNMFAGEKKKRA</sequence>
<dbReference type="SMART" id="SM00225">
    <property type="entry name" value="BTB"/>
    <property type="match status" value="1"/>
</dbReference>
<dbReference type="PANTHER" id="PTHR24412">
    <property type="entry name" value="KELCH PROTEIN"/>
    <property type="match status" value="1"/>
</dbReference>
<keyword evidence="3" id="KW-0009">Actin-binding</keyword>
<comment type="caution">
    <text evidence="5">The sequence shown here is derived from an EMBL/GenBank/DDBJ whole genome shotgun (WGS) entry which is preliminary data.</text>
</comment>
<evidence type="ECO:0000259" key="4">
    <source>
        <dbReference type="PROSITE" id="PS50097"/>
    </source>
</evidence>
<dbReference type="InterPro" id="IPR000210">
    <property type="entry name" value="BTB/POZ_dom"/>
</dbReference>
<evidence type="ECO:0000256" key="2">
    <source>
        <dbReference type="ARBA" id="ARBA00022737"/>
    </source>
</evidence>
<accession>A0A9J6FLU4</accession>
<gene>
    <name evidence="5" type="ORF">HPB48_012988</name>
</gene>
<reference evidence="5 6" key="1">
    <citation type="journal article" date="2020" name="Cell">
        <title>Large-Scale Comparative Analyses of Tick Genomes Elucidate Their Genetic Diversity and Vector Capacities.</title>
        <authorList>
            <consortium name="Tick Genome and Microbiome Consortium (TIGMIC)"/>
            <person name="Jia N."/>
            <person name="Wang J."/>
            <person name="Shi W."/>
            <person name="Du L."/>
            <person name="Sun Y."/>
            <person name="Zhan W."/>
            <person name="Jiang J.F."/>
            <person name="Wang Q."/>
            <person name="Zhang B."/>
            <person name="Ji P."/>
            <person name="Bell-Sakyi L."/>
            <person name="Cui X.M."/>
            <person name="Yuan T.T."/>
            <person name="Jiang B.G."/>
            <person name="Yang W.F."/>
            <person name="Lam T.T."/>
            <person name="Chang Q.C."/>
            <person name="Ding S.J."/>
            <person name="Wang X.J."/>
            <person name="Zhu J.G."/>
            <person name="Ruan X.D."/>
            <person name="Zhao L."/>
            <person name="Wei J.T."/>
            <person name="Ye R.Z."/>
            <person name="Que T.C."/>
            <person name="Du C.H."/>
            <person name="Zhou Y.H."/>
            <person name="Cheng J.X."/>
            <person name="Dai P.F."/>
            <person name="Guo W.B."/>
            <person name="Han X.H."/>
            <person name="Huang E.J."/>
            <person name="Li L.F."/>
            <person name="Wei W."/>
            <person name="Gao Y.C."/>
            <person name="Liu J.Z."/>
            <person name="Shao H.Z."/>
            <person name="Wang X."/>
            <person name="Wang C.C."/>
            <person name="Yang T.C."/>
            <person name="Huo Q.B."/>
            <person name="Li W."/>
            <person name="Chen H.Y."/>
            <person name="Chen S.E."/>
            <person name="Zhou L.G."/>
            <person name="Ni X.B."/>
            <person name="Tian J.H."/>
            <person name="Sheng Y."/>
            <person name="Liu T."/>
            <person name="Pan Y.S."/>
            <person name="Xia L.Y."/>
            <person name="Li J."/>
            <person name="Zhao F."/>
            <person name="Cao W.C."/>
        </authorList>
    </citation>
    <scope>NUCLEOTIDE SEQUENCE [LARGE SCALE GENOMIC DNA]</scope>
    <source>
        <strain evidence="5">HaeL-2018</strain>
    </source>
</reference>
<evidence type="ECO:0000313" key="5">
    <source>
        <dbReference type="EMBL" id="KAH9364090.1"/>
    </source>
</evidence>
<proteinExistence type="predicted"/>
<dbReference type="VEuPathDB" id="VectorBase:HLOH_064167"/>
<dbReference type="Pfam" id="PF07707">
    <property type="entry name" value="BACK"/>
    <property type="match status" value="1"/>
</dbReference>
<dbReference type="SMART" id="SM00875">
    <property type="entry name" value="BACK"/>
    <property type="match status" value="1"/>
</dbReference>
<dbReference type="Proteomes" id="UP000821853">
    <property type="component" value="Chromosome 10"/>
</dbReference>
<dbReference type="Gene3D" id="1.25.40.420">
    <property type="match status" value="1"/>
</dbReference>
<dbReference type="InterPro" id="IPR011333">
    <property type="entry name" value="SKP1/BTB/POZ_sf"/>
</dbReference>
<keyword evidence="2" id="KW-0677">Repeat</keyword>